<feature type="compositionally biased region" description="Basic and acidic residues" evidence="1">
    <location>
        <begin position="35"/>
        <end position="51"/>
    </location>
</feature>
<dbReference type="Proteomes" id="UP001497480">
    <property type="component" value="Unassembled WGS sequence"/>
</dbReference>
<protein>
    <submittedName>
        <fullName evidence="2">Uncharacterized protein</fullName>
    </submittedName>
</protein>
<evidence type="ECO:0000256" key="1">
    <source>
        <dbReference type="SAM" id="MobiDB-lite"/>
    </source>
</evidence>
<feature type="compositionally biased region" description="Basic and acidic residues" evidence="1">
    <location>
        <begin position="182"/>
        <end position="206"/>
    </location>
</feature>
<dbReference type="PANTHER" id="PTHR31365:SF15">
    <property type="entry name" value="EXPRESSED PROTEIN"/>
    <property type="match status" value="1"/>
</dbReference>
<accession>A0AAV1Y294</accession>
<organism evidence="2 3">
    <name type="scientific">Lupinus luteus</name>
    <name type="common">European yellow lupine</name>
    <dbReference type="NCBI Taxonomy" id="3873"/>
    <lineage>
        <taxon>Eukaryota</taxon>
        <taxon>Viridiplantae</taxon>
        <taxon>Streptophyta</taxon>
        <taxon>Embryophyta</taxon>
        <taxon>Tracheophyta</taxon>
        <taxon>Spermatophyta</taxon>
        <taxon>Magnoliopsida</taxon>
        <taxon>eudicotyledons</taxon>
        <taxon>Gunneridae</taxon>
        <taxon>Pentapetalae</taxon>
        <taxon>rosids</taxon>
        <taxon>fabids</taxon>
        <taxon>Fabales</taxon>
        <taxon>Fabaceae</taxon>
        <taxon>Papilionoideae</taxon>
        <taxon>50 kb inversion clade</taxon>
        <taxon>genistoids sensu lato</taxon>
        <taxon>core genistoids</taxon>
        <taxon>Genisteae</taxon>
        <taxon>Lupinus</taxon>
    </lineage>
</organism>
<dbReference type="EMBL" id="CAXHTB010000020">
    <property type="protein sequence ID" value="CAL0327239.1"/>
    <property type="molecule type" value="Genomic_DNA"/>
</dbReference>
<feature type="compositionally biased region" description="Polar residues" evidence="1">
    <location>
        <begin position="79"/>
        <end position="92"/>
    </location>
</feature>
<feature type="region of interest" description="Disordered" evidence="1">
    <location>
        <begin position="71"/>
        <end position="158"/>
    </location>
</feature>
<sequence>MVGGGSRRDKDSSMINNTNVFAALDSLKKKKKSDKKSEVKSSKGSESESEPHVFWAPAPLNVKSWADVDDDDDYYATTAPPQSVWNVPQPHSNVPKHQIFEDSESEDMLDEGDDDVEEEHDPEPESSMKPEPELQKHNEVLAAPKESERHLSKKERKKKELAELDALLADFGVTQKDSTGQDESRGVSQDKKGVEADGDGEKKENITGESKNAKKKKKKDKASKEVKETQDQLNGTDKNNEPNDTTGAENVEEETTTVDMKERLKKIASIKKKKSSKEMDAAAKAAAHEAVARRAKVAAAKKKEKSHYNQQPVR</sequence>
<dbReference type="AlphaFoldDB" id="A0AAV1Y294"/>
<evidence type="ECO:0000313" key="2">
    <source>
        <dbReference type="EMBL" id="CAL0327239.1"/>
    </source>
</evidence>
<feature type="compositionally biased region" description="Acidic residues" evidence="1">
    <location>
        <begin position="101"/>
        <end position="124"/>
    </location>
</feature>
<keyword evidence="3" id="KW-1185">Reference proteome</keyword>
<evidence type="ECO:0000313" key="3">
    <source>
        <dbReference type="Proteomes" id="UP001497480"/>
    </source>
</evidence>
<gene>
    <name evidence="2" type="ORF">LLUT_LOCUS28299</name>
</gene>
<feature type="region of interest" description="Disordered" evidence="1">
    <location>
        <begin position="25"/>
        <end position="59"/>
    </location>
</feature>
<feature type="compositionally biased region" description="Basic and acidic residues" evidence="1">
    <location>
        <begin position="126"/>
        <end position="150"/>
    </location>
</feature>
<dbReference type="PANTHER" id="PTHR31365">
    <property type="entry name" value="EXPRESSED PROTEIN"/>
    <property type="match status" value="1"/>
</dbReference>
<name>A0AAV1Y294_LUPLU</name>
<proteinExistence type="predicted"/>
<feature type="compositionally biased region" description="Polar residues" evidence="1">
    <location>
        <begin position="231"/>
        <end position="248"/>
    </location>
</feature>
<comment type="caution">
    <text evidence="2">The sequence shown here is derived from an EMBL/GenBank/DDBJ whole genome shotgun (WGS) entry which is preliminary data.</text>
</comment>
<reference evidence="2 3" key="1">
    <citation type="submission" date="2024-03" db="EMBL/GenBank/DDBJ databases">
        <authorList>
            <person name="Martinez-Hernandez J."/>
        </authorList>
    </citation>
    <scope>NUCLEOTIDE SEQUENCE [LARGE SCALE GENOMIC DNA]</scope>
</reference>
<feature type="region of interest" description="Disordered" evidence="1">
    <location>
        <begin position="170"/>
        <end position="260"/>
    </location>
</feature>